<dbReference type="PROSITE" id="PS50112">
    <property type="entry name" value="PAS"/>
    <property type="match status" value="2"/>
</dbReference>
<dbReference type="Pfam" id="PF08448">
    <property type="entry name" value="PAS_4"/>
    <property type="match status" value="2"/>
</dbReference>
<evidence type="ECO:0000259" key="10">
    <source>
        <dbReference type="PROSITE" id="PS50110"/>
    </source>
</evidence>
<dbReference type="Gene3D" id="3.30.565.10">
    <property type="entry name" value="Histidine kinase-like ATPase, C-terminal domain"/>
    <property type="match status" value="1"/>
</dbReference>
<feature type="domain" description="Response regulatory" evidence="10">
    <location>
        <begin position="683"/>
        <end position="809"/>
    </location>
</feature>
<dbReference type="PANTHER" id="PTHR43547:SF2">
    <property type="entry name" value="HYBRID SIGNAL TRANSDUCTION HISTIDINE KINASE C"/>
    <property type="match status" value="1"/>
</dbReference>
<dbReference type="InterPro" id="IPR036097">
    <property type="entry name" value="HisK_dim/P_sf"/>
</dbReference>
<organism evidence="13 14">
    <name type="scientific">Noviherbaspirillum saxi</name>
    <dbReference type="NCBI Taxonomy" id="2320863"/>
    <lineage>
        <taxon>Bacteria</taxon>
        <taxon>Pseudomonadati</taxon>
        <taxon>Pseudomonadota</taxon>
        <taxon>Betaproteobacteria</taxon>
        <taxon>Burkholderiales</taxon>
        <taxon>Oxalobacteraceae</taxon>
        <taxon>Noviherbaspirillum</taxon>
    </lineage>
</organism>
<dbReference type="CDD" id="cd00130">
    <property type="entry name" value="PAS"/>
    <property type="match status" value="2"/>
</dbReference>
<dbReference type="Gene3D" id="1.10.287.130">
    <property type="match status" value="1"/>
</dbReference>
<keyword evidence="4 7" id="KW-0597">Phosphoprotein</keyword>
<dbReference type="GO" id="GO:0006355">
    <property type="term" value="P:regulation of DNA-templated transcription"/>
    <property type="evidence" value="ECO:0007669"/>
    <property type="project" value="InterPro"/>
</dbReference>
<dbReference type="Pfam" id="PF02518">
    <property type="entry name" value="HATPase_c"/>
    <property type="match status" value="1"/>
</dbReference>
<dbReference type="InterPro" id="IPR036890">
    <property type="entry name" value="HATPase_C_sf"/>
</dbReference>
<dbReference type="InterPro" id="IPR001789">
    <property type="entry name" value="Sig_transdc_resp-reg_receiver"/>
</dbReference>
<dbReference type="PRINTS" id="PR00344">
    <property type="entry name" value="BCTRLSENSOR"/>
</dbReference>
<dbReference type="Pfam" id="PF00989">
    <property type="entry name" value="PAS"/>
    <property type="match status" value="1"/>
</dbReference>
<evidence type="ECO:0000256" key="8">
    <source>
        <dbReference type="SAM" id="MobiDB-lite"/>
    </source>
</evidence>
<dbReference type="EMBL" id="QYUO01000001">
    <property type="protein sequence ID" value="RJF99109.1"/>
    <property type="molecule type" value="Genomic_DNA"/>
</dbReference>
<feature type="domain" description="PAC" evidence="12">
    <location>
        <begin position="233"/>
        <end position="284"/>
    </location>
</feature>
<keyword evidence="14" id="KW-1185">Reference proteome</keyword>
<dbReference type="InterPro" id="IPR035965">
    <property type="entry name" value="PAS-like_dom_sf"/>
</dbReference>
<evidence type="ECO:0000256" key="6">
    <source>
        <dbReference type="ARBA" id="ARBA00022777"/>
    </source>
</evidence>
<evidence type="ECO:0000259" key="11">
    <source>
        <dbReference type="PROSITE" id="PS50112"/>
    </source>
</evidence>
<dbReference type="InterPro" id="IPR013767">
    <property type="entry name" value="PAS_fold"/>
</dbReference>
<dbReference type="PANTHER" id="PTHR43547">
    <property type="entry name" value="TWO-COMPONENT HISTIDINE KINASE"/>
    <property type="match status" value="1"/>
</dbReference>
<dbReference type="SUPFAM" id="SSF55874">
    <property type="entry name" value="ATPase domain of HSP90 chaperone/DNA topoisomerase II/histidine kinase"/>
    <property type="match status" value="1"/>
</dbReference>
<dbReference type="GO" id="GO:0000155">
    <property type="term" value="F:phosphorelay sensor kinase activity"/>
    <property type="evidence" value="ECO:0007669"/>
    <property type="project" value="InterPro"/>
</dbReference>
<feature type="domain" description="PAS" evidence="11">
    <location>
        <begin position="285"/>
        <end position="331"/>
    </location>
</feature>
<evidence type="ECO:0000256" key="3">
    <source>
        <dbReference type="ARBA" id="ARBA00012438"/>
    </source>
</evidence>
<comment type="subcellular location">
    <subcellularLocation>
        <location evidence="2">Cell inner membrane</location>
        <topology evidence="2">Multi-pass membrane protein</topology>
    </subcellularLocation>
</comment>
<dbReference type="SUPFAM" id="SSF55785">
    <property type="entry name" value="PYP-like sensor domain (PAS domain)"/>
    <property type="match status" value="3"/>
</dbReference>
<dbReference type="PROSITE" id="PS50110">
    <property type="entry name" value="RESPONSE_REGULATORY"/>
    <property type="match status" value="1"/>
</dbReference>
<dbReference type="SMART" id="SM00387">
    <property type="entry name" value="HATPase_c"/>
    <property type="match status" value="1"/>
</dbReference>
<gene>
    <name evidence="13" type="ORF">D3871_11745</name>
</gene>
<dbReference type="PROSITE" id="PS50113">
    <property type="entry name" value="PAC"/>
    <property type="match status" value="1"/>
</dbReference>
<dbReference type="InterPro" id="IPR004358">
    <property type="entry name" value="Sig_transdc_His_kin-like_C"/>
</dbReference>
<comment type="caution">
    <text evidence="13">The sequence shown here is derived from an EMBL/GenBank/DDBJ whole genome shotgun (WGS) entry which is preliminary data.</text>
</comment>
<dbReference type="FunFam" id="3.30.565.10:FF:000006">
    <property type="entry name" value="Sensor histidine kinase WalK"/>
    <property type="match status" value="1"/>
</dbReference>
<dbReference type="InterPro" id="IPR005467">
    <property type="entry name" value="His_kinase_dom"/>
</dbReference>
<feature type="compositionally biased region" description="Polar residues" evidence="8">
    <location>
        <begin position="1"/>
        <end position="10"/>
    </location>
</feature>
<dbReference type="InterPro" id="IPR000700">
    <property type="entry name" value="PAS-assoc_C"/>
</dbReference>
<dbReference type="SUPFAM" id="SSF52172">
    <property type="entry name" value="CheY-like"/>
    <property type="match status" value="1"/>
</dbReference>
<evidence type="ECO:0000256" key="5">
    <source>
        <dbReference type="ARBA" id="ARBA00022679"/>
    </source>
</evidence>
<dbReference type="GO" id="GO:0005886">
    <property type="term" value="C:plasma membrane"/>
    <property type="evidence" value="ECO:0007669"/>
    <property type="project" value="UniProtKB-SubCell"/>
</dbReference>
<dbReference type="Proteomes" id="UP000265955">
    <property type="component" value="Unassembled WGS sequence"/>
</dbReference>
<dbReference type="Gene3D" id="3.30.450.20">
    <property type="entry name" value="PAS domain"/>
    <property type="match status" value="3"/>
</dbReference>
<dbReference type="InterPro" id="IPR013656">
    <property type="entry name" value="PAS_4"/>
</dbReference>
<evidence type="ECO:0000256" key="4">
    <source>
        <dbReference type="ARBA" id="ARBA00022553"/>
    </source>
</evidence>
<dbReference type="InterPro" id="IPR011006">
    <property type="entry name" value="CheY-like_superfamily"/>
</dbReference>
<dbReference type="InterPro" id="IPR000014">
    <property type="entry name" value="PAS"/>
</dbReference>
<feature type="domain" description="PAS" evidence="11">
    <location>
        <begin position="162"/>
        <end position="231"/>
    </location>
</feature>
<dbReference type="SMART" id="SM00448">
    <property type="entry name" value="REC"/>
    <property type="match status" value="1"/>
</dbReference>
<sequence>MGMSSNQQPSTHHHSDAASAGRIPFIHRGTRVMRSKETMTQDEEKYRQLIERCADGIFLVRNHLIVGSNRAALKMFFASGQSPDGRALDDVLKTSDDGLSEPIALDCCPATFQRLLVLPDGNVIDAEITVSPYIDAGTPDGRLVVIRDVSAGNRIAEALSQQDKYLRLITDTAPAMIAYIDAQERHRFVNAAYQHWFKRSRDDIVGASTKEILGEDYPHMQAYIAQALRGEPVQFEVALDGPQGERRLLAVYSPDLQPDGSVAGFSAMVTDITDRIDTEEQLHRRELEFKTLVENSPDIISRLDRRMRHLYVNPAVAKLAALPPEAYIGKTKAELGLPASMVQAWNEAAEAAFATGSEQRLDFTVESDTETRFFSGRIIPETDRWSGIDSVVGIAYDVTTRARMEKERDDLLNRERSARIQAETAARARDEFLSIVSHELRAPLNGIQSWAHVLESYVKDVAAVPLAQRALQGIKTGINQQVRLIEDLLDVTRMMSGKFRLVKQPLALLPALQAAVESIRAMAAAKHITVSCDYRITSEQIEGDEDRVQQIFCNLFSNAVKFTPDGGHIWLAATHAGEQICVTVRDDGAGISPEFLPHLFNRFSQEDTSSTRHHSGLGLGLFLVRHLVELHKGEVKADSDGEGKGTTFSVYFRLRSRNDQYLTVGPGDATAGNMPLPSLEGRCVLFIDDQAEARESLTMVLNGAGARVFSAATADDAITWLTGLQADHYPDVLISDIAMPGEDGYAVLRRIRTWRSSSGATPLQRLPALALTAFAQREDRIRALTAGFQMHLTKPVAPEELIIVIDTIASRH</sequence>
<dbReference type="InterPro" id="IPR001610">
    <property type="entry name" value="PAC"/>
</dbReference>
<dbReference type="CDD" id="cd00075">
    <property type="entry name" value="HATPase"/>
    <property type="match status" value="1"/>
</dbReference>
<keyword evidence="6" id="KW-0418">Kinase</keyword>
<proteinExistence type="predicted"/>
<feature type="modified residue" description="4-aspartylphosphate" evidence="7">
    <location>
        <position position="736"/>
    </location>
</feature>
<dbReference type="InterPro" id="IPR003661">
    <property type="entry name" value="HisK_dim/P_dom"/>
</dbReference>
<dbReference type="InterPro" id="IPR003594">
    <property type="entry name" value="HATPase_dom"/>
</dbReference>
<accession>A0A3A3GDX2</accession>
<evidence type="ECO:0000313" key="14">
    <source>
        <dbReference type="Proteomes" id="UP000265955"/>
    </source>
</evidence>
<evidence type="ECO:0000313" key="13">
    <source>
        <dbReference type="EMBL" id="RJF99109.1"/>
    </source>
</evidence>
<name>A0A3A3GDX2_9BURK</name>
<comment type="catalytic activity">
    <reaction evidence="1">
        <text>ATP + protein L-histidine = ADP + protein N-phospho-L-histidine.</text>
        <dbReference type="EC" id="2.7.13.3"/>
    </reaction>
</comment>
<evidence type="ECO:0000256" key="2">
    <source>
        <dbReference type="ARBA" id="ARBA00004429"/>
    </source>
</evidence>
<dbReference type="SMART" id="SM00388">
    <property type="entry name" value="HisKA"/>
    <property type="match status" value="1"/>
</dbReference>
<dbReference type="Pfam" id="PF00072">
    <property type="entry name" value="Response_reg"/>
    <property type="match status" value="1"/>
</dbReference>
<feature type="region of interest" description="Disordered" evidence="8">
    <location>
        <begin position="1"/>
        <end position="20"/>
    </location>
</feature>
<keyword evidence="5" id="KW-0808">Transferase</keyword>
<reference evidence="14" key="1">
    <citation type="submission" date="2018-09" db="EMBL/GenBank/DDBJ databases">
        <authorList>
            <person name="Zhu H."/>
        </authorList>
    </citation>
    <scope>NUCLEOTIDE SEQUENCE [LARGE SCALE GENOMIC DNA]</scope>
    <source>
        <strain evidence="14">K1R23-30</strain>
    </source>
</reference>
<dbReference type="PROSITE" id="PS50109">
    <property type="entry name" value="HIS_KIN"/>
    <property type="match status" value="1"/>
</dbReference>
<dbReference type="AlphaFoldDB" id="A0A3A3GDX2"/>
<dbReference type="NCBIfam" id="TIGR00229">
    <property type="entry name" value="sensory_box"/>
    <property type="match status" value="2"/>
</dbReference>
<evidence type="ECO:0000259" key="9">
    <source>
        <dbReference type="PROSITE" id="PS50109"/>
    </source>
</evidence>
<dbReference type="SUPFAM" id="SSF47384">
    <property type="entry name" value="Homodimeric domain of signal transducing histidine kinase"/>
    <property type="match status" value="1"/>
</dbReference>
<dbReference type="CDD" id="cd00082">
    <property type="entry name" value="HisKA"/>
    <property type="match status" value="1"/>
</dbReference>
<evidence type="ECO:0000256" key="7">
    <source>
        <dbReference type="PROSITE-ProRule" id="PRU00169"/>
    </source>
</evidence>
<dbReference type="SMART" id="SM00086">
    <property type="entry name" value="PAC"/>
    <property type="match status" value="2"/>
</dbReference>
<protein>
    <recommendedName>
        <fullName evidence="3">histidine kinase</fullName>
        <ecNumber evidence="3">2.7.13.3</ecNumber>
    </recommendedName>
</protein>
<dbReference type="EC" id="2.7.13.3" evidence="3"/>
<evidence type="ECO:0000256" key="1">
    <source>
        <dbReference type="ARBA" id="ARBA00000085"/>
    </source>
</evidence>
<dbReference type="CDD" id="cd17580">
    <property type="entry name" value="REC_2_DhkD-like"/>
    <property type="match status" value="1"/>
</dbReference>
<dbReference type="Pfam" id="PF00512">
    <property type="entry name" value="HisKA"/>
    <property type="match status" value="1"/>
</dbReference>
<dbReference type="SMART" id="SM00091">
    <property type="entry name" value="PAS"/>
    <property type="match status" value="3"/>
</dbReference>
<evidence type="ECO:0000259" key="12">
    <source>
        <dbReference type="PROSITE" id="PS50113"/>
    </source>
</evidence>
<feature type="domain" description="Histidine kinase" evidence="9">
    <location>
        <begin position="435"/>
        <end position="656"/>
    </location>
</feature>
<dbReference type="Gene3D" id="3.40.50.2300">
    <property type="match status" value="1"/>
</dbReference>